<dbReference type="Gene3D" id="1.10.10.10">
    <property type="entry name" value="Winged helix-like DNA-binding domain superfamily/Winged helix DNA-binding domain"/>
    <property type="match status" value="1"/>
</dbReference>
<feature type="domain" description="WYL" evidence="2">
    <location>
        <begin position="147"/>
        <end position="218"/>
    </location>
</feature>
<gene>
    <name evidence="4" type="ORF">HT578_17035</name>
</gene>
<sequence>MKPLLRALRTVHLLTETTDGLTLEELAQDLGGHKRTVQRLLKTLIAAGFNIEEIAGESPKRLRIPDRLNRAYTIPSAEEVAALEAEVTARGREGAGHAGQLAALLAKIKSTFDTRERNRIAPDLDALVRLQRTRIEAGPLHEAGSQALVVIQHAILAGNCVEFDYAGKDGEDPQWRRVIPYGLVHGPTTYLVGKLPPREGKAERPPVYYRLDRMRAVHLSNHPGCAPDDWDLDAWISTSFGIWQGEAYDIVLRALPSAVERARHWRFHPAQTLEPDGEDLLIKFRAAGLREIAEHVFTWGGDIRIEAPEELCSEMHTRVMLAMGSF</sequence>
<dbReference type="InterPro" id="IPR036390">
    <property type="entry name" value="WH_DNA-bd_sf"/>
</dbReference>
<dbReference type="InterPro" id="IPR051534">
    <property type="entry name" value="CBASS_pafABC_assoc_protein"/>
</dbReference>
<dbReference type="SUPFAM" id="SSF46785">
    <property type="entry name" value="Winged helix' DNA-binding domain"/>
    <property type="match status" value="1"/>
</dbReference>
<protein>
    <submittedName>
        <fullName evidence="4">WYL domain-containing transcriptional regulator</fullName>
    </submittedName>
</protein>
<dbReference type="Pfam" id="PF13280">
    <property type="entry name" value="WYL"/>
    <property type="match status" value="1"/>
</dbReference>
<dbReference type="PANTHER" id="PTHR34580">
    <property type="match status" value="1"/>
</dbReference>
<organism evidence="4 5">
    <name type="scientific">Novosphingobium decolorationis</name>
    <dbReference type="NCBI Taxonomy" id="2698673"/>
    <lineage>
        <taxon>Bacteria</taxon>
        <taxon>Pseudomonadati</taxon>
        <taxon>Pseudomonadota</taxon>
        <taxon>Alphaproteobacteria</taxon>
        <taxon>Sphingomonadales</taxon>
        <taxon>Sphingomonadaceae</taxon>
        <taxon>Novosphingobium</taxon>
    </lineage>
</organism>
<dbReference type="Pfam" id="PF25583">
    <property type="entry name" value="WCX"/>
    <property type="match status" value="1"/>
</dbReference>
<accession>A0ABX8E7K7</accession>
<evidence type="ECO:0000259" key="1">
    <source>
        <dbReference type="Pfam" id="PF09339"/>
    </source>
</evidence>
<keyword evidence="5" id="KW-1185">Reference proteome</keyword>
<dbReference type="InterPro" id="IPR036388">
    <property type="entry name" value="WH-like_DNA-bd_sf"/>
</dbReference>
<dbReference type="Proteomes" id="UP000677126">
    <property type="component" value="Chromosome"/>
</dbReference>
<dbReference type="InterPro" id="IPR026881">
    <property type="entry name" value="WYL_dom"/>
</dbReference>
<dbReference type="EMBL" id="CP054856">
    <property type="protein sequence ID" value="QVM85170.1"/>
    <property type="molecule type" value="Genomic_DNA"/>
</dbReference>
<dbReference type="Pfam" id="PF09339">
    <property type="entry name" value="HTH_IclR"/>
    <property type="match status" value="1"/>
</dbReference>
<dbReference type="InterPro" id="IPR057727">
    <property type="entry name" value="WCX_dom"/>
</dbReference>
<evidence type="ECO:0000313" key="5">
    <source>
        <dbReference type="Proteomes" id="UP000677126"/>
    </source>
</evidence>
<reference evidence="4 5" key="1">
    <citation type="journal article" date="2021" name="Int. J. Syst. Evol. Microbiol.">
        <title>Novosphingobium decolorationis sp. nov., an aniline blue-decolourizing bacterium isolated from East Pacific sediment.</title>
        <authorList>
            <person name="Chen X."/>
            <person name="Dong B."/>
            <person name="Chen T."/>
            <person name="Ren N."/>
            <person name="Wang J."/>
            <person name="Xu Y."/>
            <person name="Yang J."/>
            <person name="Zhu S."/>
            <person name="Chen J."/>
        </authorList>
    </citation>
    <scope>NUCLEOTIDE SEQUENCE [LARGE SCALE GENOMIC DNA]</scope>
    <source>
        <strain evidence="4 5">502str22</strain>
    </source>
</reference>
<dbReference type="PANTHER" id="PTHR34580:SF1">
    <property type="entry name" value="PROTEIN PAFC"/>
    <property type="match status" value="1"/>
</dbReference>
<name>A0ABX8E7K7_9SPHN</name>
<dbReference type="PROSITE" id="PS52050">
    <property type="entry name" value="WYL"/>
    <property type="match status" value="1"/>
</dbReference>
<dbReference type="InterPro" id="IPR005471">
    <property type="entry name" value="Tscrpt_reg_IclR_N"/>
</dbReference>
<proteinExistence type="predicted"/>
<dbReference type="RefSeq" id="WP_213500827.1">
    <property type="nucleotide sequence ID" value="NZ_CP054856.1"/>
</dbReference>
<evidence type="ECO:0000313" key="4">
    <source>
        <dbReference type="EMBL" id="QVM85170.1"/>
    </source>
</evidence>
<evidence type="ECO:0000259" key="2">
    <source>
        <dbReference type="Pfam" id="PF13280"/>
    </source>
</evidence>
<evidence type="ECO:0000259" key="3">
    <source>
        <dbReference type="Pfam" id="PF25583"/>
    </source>
</evidence>
<feature type="domain" description="HTH iclR-type" evidence="1">
    <location>
        <begin position="4"/>
        <end position="49"/>
    </location>
</feature>
<feature type="domain" description="WCX" evidence="3">
    <location>
        <begin position="247"/>
        <end position="318"/>
    </location>
</feature>